<evidence type="ECO:0000313" key="1">
    <source>
        <dbReference type="EMBL" id="KAJ7409761.1"/>
    </source>
</evidence>
<dbReference type="EMBL" id="WHWB01034455">
    <property type="protein sequence ID" value="KAJ7409761.1"/>
    <property type="molecule type" value="Genomic_DNA"/>
</dbReference>
<keyword evidence="2" id="KW-1185">Reference proteome</keyword>
<protein>
    <submittedName>
        <fullName evidence="1">Uncharacterized protein</fullName>
    </submittedName>
</protein>
<organism evidence="1 2">
    <name type="scientific">Willisornis vidua</name>
    <name type="common">Xingu scale-backed antbird</name>
    <dbReference type="NCBI Taxonomy" id="1566151"/>
    <lineage>
        <taxon>Eukaryota</taxon>
        <taxon>Metazoa</taxon>
        <taxon>Chordata</taxon>
        <taxon>Craniata</taxon>
        <taxon>Vertebrata</taxon>
        <taxon>Euteleostomi</taxon>
        <taxon>Archelosauria</taxon>
        <taxon>Archosauria</taxon>
        <taxon>Dinosauria</taxon>
        <taxon>Saurischia</taxon>
        <taxon>Theropoda</taxon>
        <taxon>Coelurosauria</taxon>
        <taxon>Aves</taxon>
        <taxon>Neognathae</taxon>
        <taxon>Neoaves</taxon>
        <taxon>Telluraves</taxon>
        <taxon>Australaves</taxon>
        <taxon>Passeriformes</taxon>
        <taxon>Thamnophilidae</taxon>
        <taxon>Willisornis</taxon>
    </lineage>
</organism>
<accession>A0ABQ9D156</accession>
<comment type="caution">
    <text evidence="1">The sequence shown here is derived from an EMBL/GenBank/DDBJ whole genome shotgun (WGS) entry which is preliminary data.</text>
</comment>
<evidence type="ECO:0000313" key="2">
    <source>
        <dbReference type="Proteomes" id="UP001145742"/>
    </source>
</evidence>
<gene>
    <name evidence="1" type="ORF">WISP_112698</name>
</gene>
<sequence>MSFKVLLQEHSLPQFGAEWHLEIIYCVLFWAPQYKRDTELLEWVQWKAVKVIKGLKHLSYEVRLRELGLFSLKKRRLRGDLINVYNYLKGGCQGDGPGYSQSCQATGQEEMDRNQCMGSST</sequence>
<reference evidence="1" key="1">
    <citation type="submission" date="2019-10" db="EMBL/GenBank/DDBJ databases">
        <authorList>
            <person name="Soares A.E.R."/>
            <person name="Aleixo A."/>
            <person name="Schneider P."/>
            <person name="Miyaki C.Y."/>
            <person name="Schneider M.P."/>
            <person name="Mello C."/>
            <person name="Vasconcelos A.T.R."/>
        </authorList>
    </citation>
    <scope>NUCLEOTIDE SEQUENCE</scope>
    <source>
        <tissue evidence="1">Muscle</tissue>
    </source>
</reference>
<dbReference type="Proteomes" id="UP001145742">
    <property type="component" value="Unassembled WGS sequence"/>
</dbReference>
<name>A0ABQ9D156_9PASS</name>
<proteinExistence type="predicted"/>